<dbReference type="CDD" id="cd00882">
    <property type="entry name" value="Ras_like_GTPase"/>
    <property type="match status" value="1"/>
</dbReference>
<dbReference type="Proteomes" id="UP000516314">
    <property type="component" value="Chromosome 4"/>
</dbReference>
<gene>
    <name evidence="4" type="ORF">AT9943_LOCUS16055</name>
</gene>
<dbReference type="InterPro" id="IPR002182">
    <property type="entry name" value="NB-ARC"/>
</dbReference>
<feature type="transmembrane region" description="Helical" evidence="2">
    <location>
        <begin position="44"/>
        <end position="69"/>
    </location>
</feature>
<keyword evidence="2" id="KW-0812">Transmembrane</keyword>
<sequence length="581" mass="65143">MIIKGIFRRYEKWNPVHPTYGAFWGMGIGIGCGVGWGPGFGPEVIGYVGAGCGVGFSVGITLAGLGIGLPTNFLLAAPYNTVEATRKGAFNFFGKNLSTNGWSDLMPQIAGLQRQVSEICSGFHKKPHLNNAIDLKSFPLFISHDCGKFGSHLLHVRKGSEDNKSSAIPCDLELQRYIKRVWDFTVAFIDSSETQEELMDIAKKFISEIDDKLESKSEFDKELEKIKSSFNEEYEKWSSGKQRGSSSKHGNQSTHGDSSPTRNSSGSSKKGRPKANRVETSSELPDHLIRGFINEKLFLKNFLLKQKESEEFKTLAIVGKYGVGKTTLCQAVFNDEDVKQVYFPRIWVSMYSKETKEDEDPKIDVVKRILRSLGVEDEMFKHIKTEAEEEKSIKDEAGEREEETVKEKELARLLYALHLNLIGKKYLIVLDDVWEDNEWDQRLDDEKKQQEKSHLSCGFPKGFGGKVIMTSRDERLAKAIVGEEENLQRLFPRSDAESLWEIYIDAVPTKVDDAAATNLGDAVATNAGDAVAPKVNPRYPGRYKQELMDKSCGIPLAARMLAKIEPVKVDEIGNIDRKQSF</sequence>
<dbReference type="SUPFAM" id="SSF52540">
    <property type="entry name" value="P-loop containing nucleoside triphosphate hydrolases"/>
    <property type="match status" value="1"/>
</dbReference>
<evidence type="ECO:0000259" key="3">
    <source>
        <dbReference type="Pfam" id="PF00931"/>
    </source>
</evidence>
<dbReference type="EMBL" id="LR881469">
    <property type="protein sequence ID" value="CAD5328406.1"/>
    <property type="molecule type" value="Genomic_DNA"/>
</dbReference>
<feature type="region of interest" description="Disordered" evidence="1">
    <location>
        <begin position="237"/>
        <end position="282"/>
    </location>
</feature>
<protein>
    <submittedName>
        <fullName evidence="4">(thale cress) hypothetical protein</fullName>
    </submittedName>
</protein>
<dbReference type="PROSITE" id="PS51257">
    <property type="entry name" value="PROKAR_LIPOPROTEIN"/>
    <property type="match status" value="1"/>
</dbReference>
<reference evidence="4 5" key="1">
    <citation type="submission" date="2020-09" db="EMBL/GenBank/DDBJ databases">
        <authorList>
            <person name="Ashkenazy H."/>
        </authorList>
    </citation>
    <scope>NUCLEOTIDE SEQUENCE [LARGE SCALE GENOMIC DNA]</scope>
    <source>
        <strain evidence="5">cv. Cdm-0</strain>
    </source>
</reference>
<dbReference type="PANTHER" id="PTHR36778">
    <property type="entry name" value="CADMIUM-INDUCED PROTEIN AS8"/>
    <property type="match status" value="1"/>
</dbReference>
<dbReference type="Gene3D" id="3.40.50.300">
    <property type="entry name" value="P-loop containing nucleotide triphosphate hydrolases"/>
    <property type="match status" value="1"/>
</dbReference>
<evidence type="ECO:0000256" key="2">
    <source>
        <dbReference type="SAM" id="Phobius"/>
    </source>
</evidence>
<proteinExistence type="predicted"/>
<evidence type="ECO:0000313" key="5">
    <source>
        <dbReference type="Proteomes" id="UP000516314"/>
    </source>
</evidence>
<evidence type="ECO:0000256" key="1">
    <source>
        <dbReference type="SAM" id="MobiDB-lite"/>
    </source>
</evidence>
<feature type="compositionally biased region" description="Polar residues" evidence="1">
    <location>
        <begin position="239"/>
        <end position="268"/>
    </location>
</feature>
<dbReference type="PANTHER" id="PTHR36778:SF1">
    <property type="entry name" value="CADMIUM-INDUCED PROTEIN AS8"/>
    <property type="match status" value="1"/>
</dbReference>
<feature type="transmembrane region" description="Helical" evidence="2">
    <location>
        <begin position="20"/>
        <end position="38"/>
    </location>
</feature>
<dbReference type="AlphaFoldDB" id="A0A7G2EYY9"/>
<dbReference type="InterPro" id="IPR027417">
    <property type="entry name" value="P-loop_NTPase"/>
</dbReference>
<name>A0A7G2EYY9_ARATH</name>
<dbReference type="GO" id="GO:0043531">
    <property type="term" value="F:ADP binding"/>
    <property type="evidence" value="ECO:0007669"/>
    <property type="project" value="InterPro"/>
</dbReference>
<dbReference type="InterPro" id="IPR037735">
    <property type="entry name" value="AS8-like"/>
</dbReference>
<accession>A0A7G2EYY9</accession>
<dbReference type="Pfam" id="PF00931">
    <property type="entry name" value="NB-ARC"/>
    <property type="match status" value="1"/>
</dbReference>
<feature type="domain" description="NB-ARC" evidence="3">
    <location>
        <begin position="300"/>
        <end position="488"/>
    </location>
</feature>
<evidence type="ECO:0000313" key="4">
    <source>
        <dbReference type="EMBL" id="CAD5328406.1"/>
    </source>
</evidence>
<keyword evidence="2" id="KW-1133">Transmembrane helix</keyword>
<keyword evidence="2" id="KW-0472">Membrane</keyword>
<organism evidence="4 5">
    <name type="scientific">Arabidopsis thaliana</name>
    <name type="common">Mouse-ear cress</name>
    <dbReference type="NCBI Taxonomy" id="3702"/>
    <lineage>
        <taxon>Eukaryota</taxon>
        <taxon>Viridiplantae</taxon>
        <taxon>Streptophyta</taxon>
        <taxon>Embryophyta</taxon>
        <taxon>Tracheophyta</taxon>
        <taxon>Spermatophyta</taxon>
        <taxon>Magnoliopsida</taxon>
        <taxon>eudicotyledons</taxon>
        <taxon>Gunneridae</taxon>
        <taxon>Pentapetalae</taxon>
        <taxon>rosids</taxon>
        <taxon>malvids</taxon>
        <taxon>Brassicales</taxon>
        <taxon>Brassicaceae</taxon>
        <taxon>Camelineae</taxon>
        <taxon>Arabidopsis</taxon>
    </lineage>
</organism>